<dbReference type="PRINTS" id="PR00469">
    <property type="entry name" value="PNDRDTASEII"/>
</dbReference>
<dbReference type="InterPro" id="IPR036188">
    <property type="entry name" value="FAD/NAD-bd_sf"/>
</dbReference>
<sequence length="326" mass="34473">MNNEWECAIVGGGAAGLSAALVLGRARRRTLVIDAGEQSNRAAHGIGGLLGHDGRPPADLYADGRRELAEYPSVQVIDGQVTGATAHDGPTFRLELADGSVHHAQRILLAGGMHYETTDIPGLDEHWGRSVFHCPFCHGWEARDQALAVLADGDRAVHMALMLRGWTDDIVVVTNGPSGLDDDQYRALAAVGVRVDERKIIEFASHEGALASVVFADGDELKRQGVLVASALRQRTDLAAQLGVRIAPPGPVVVDAVMVDQINRTSVPGVFAAGDVCAQMPQVAAAIAAGSAAAAAIVQSLLHDQFGLPVMPWPVFDQQEESDVRN</sequence>
<gene>
    <name evidence="5" type="ORF">TL10_16845</name>
</gene>
<accession>A0A0D1JT62</accession>
<dbReference type="PANTHER" id="PTHR48105">
    <property type="entry name" value="THIOREDOXIN REDUCTASE 1-RELATED-RELATED"/>
    <property type="match status" value="1"/>
</dbReference>
<dbReference type="PRINTS" id="PR00368">
    <property type="entry name" value="FADPNR"/>
</dbReference>
<reference evidence="5 6" key="1">
    <citation type="submission" date="2015-01" db="EMBL/GenBank/DDBJ databases">
        <title>Genome sequence of Mycobacterium llatzerense and Mycobacterium immunogenum recovered from brain abscess.</title>
        <authorList>
            <person name="Greninger A.L."/>
            <person name="Langelier C."/>
            <person name="Cunningham G."/>
            <person name="Chiu C.Y."/>
            <person name="Miller S."/>
        </authorList>
    </citation>
    <scope>NUCLEOTIDE SEQUENCE [LARGE SCALE GENOMIC DNA]</scope>
    <source>
        <strain evidence="5 6">CLUC14</strain>
    </source>
</reference>
<keyword evidence="1" id="KW-0285">Flavoprotein</keyword>
<comment type="catalytic activity">
    <reaction evidence="3">
        <text>[thioredoxin]-dithiol + NADP(+) = [thioredoxin]-disulfide + NADPH + H(+)</text>
        <dbReference type="Rhea" id="RHEA:20345"/>
        <dbReference type="Rhea" id="RHEA-COMP:10698"/>
        <dbReference type="Rhea" id="RHEA-COMP:10700"/>
        <dbReference type="ChEBI" id="CHEBI:15378"/>
        <dbReference type="ChEBI" id="CHEBI:29950"/>
        <dbReference type="ChEBI" id="CHEBI:50058"/>
        <dbReference type="ChEBI" id="CHEBI:57783"/>
        <dbReference type="ChEBI" id="CHEBI:58349"/>
        <dbReference type="EC" id="1.8.1.9"/>
    </reaction>
</comment>
<dbReference type="GO" id="GO:0004791">
    <property type="term" value="F:thioredoxin-disulfide reductase (NADPH) activity"/>
    <property type="evidence" value="ECO:0007669"/>
    <property type="project" value="UniProtKB-EC"/>
</dbReference>
<dbReference type="AlphaFoldDB" id="A0A0D1JT62"/>
<feature type="domain" description="FAD/NAD(P)-binding" evidence="4">
    <location>
        <begin position="7"/>
        <end position="290"/>
    </location>
</feature>
<evidence type="ECO:0000313" key="5">
    <source>
        <dbReference type="EMBL" id="KIU15769.1"/>
    </source>
</evidence>
<name>A0A0D1JT62_9MYCO</name>
<keyword evidence="6" id="KW-1185">Reference proteome</keyword>
<evidence type="ECO:0000256" key="2">
    <source>
        <dbReference type="ARBA" id="ARBA00023002"/>
    </source>
</evidence>
<evidence type="ECO:0000259" key="4">
    <source>
        <dbReference type="Pfam" id="PF07992"/>
    </source>
</evidence>
<dbReference type="PATRIC" id="fig|280871.6.peg.3495"/>
<evidence type="ECO:0000256" key="1">
    <source>
        <dbReference type="ARBA" id="ARBA00022630"/>
    </source>
</evidence>
<comment type="caution">
    <text evidence="5">The sequence shown here is derived from an EMBL/GenBank/DDBJ whole genome shotgun (WGS) entry which is preliminary data.</text>
</comment>
<dbReference type="InterPro" id="IPR050097">
    <property type="entry name" value="Ferredoxin-NADP_redctase_2"/>
</dbReference>
<dbReference type="Gene3D" id="3.50.50.60">
    <property type="entry name" value="FAD/NAD(P)-binding domain"/>
    <property type="match status" value="2"/>
</dbReference>
<evidence type="ECO:0000256" key="3">
    <source>
        <dbReference type="ARBA" id="ARBA00048132"/>
    </source>
</evidence>
<dbReference type="Pfam" id="PF07992">
    <property type="entry name" value="Pyr_redox_2"/>
    <property type="match status" value="1"/>
</dbReference>
<dbReference type="EMBL" id="JXST01000023">
    <property type="protein sequence ID" value="KIU15769.1"/>
    <property type="molecule type" value="Genomic_DNA"/>
</dbReference>
<dbReference type="STRING" id="280871.TL10_16845"/>
<evidence type="ECO:0000313" key="6">
    <source>
        <dbReference type="Proteomes" id="UP000032221"/>
    </source>
</evidence>
<dbReference type="Proteomes" id="UP000032221">
    <property type="component" value="Unassembled WGS sequence"/>
</dbReference>
<keyword evidence="2" id="KW-0560">Oxidoreductase</keyword>
<protein>
    <submittedName>
        <fullName evidence="5">Pyridine nucleotide-disulfide oxidoreductase</fullName>
    </submittedName>
</protein>
<dbReference type="OrthoDB" id="9786503at2"/>
<dbReference type="SUPFAM" id="SSF51905">
    <property type="entry name" value="FAD/NAD(P)-binding domain"/>
    <property type="match status" value="1"/>
</dbReference>
<proteinExistence type="predicted"/>
<organism evidence="5 6">
    <name type="scientific">Mycolicibacterium llatzerense</name>
    <dbReference type="NCBI Taxonomy" id="280871"/>
    <lineage>
        <taxon>Bacteria</taxon>
        <taxon>Bacillati</taxon>
        <taxon>Actinomycetota</taxon>
        <taxon>Actinomycetes</taxon>
        <taxon>Mycobacteriales</taxon>
        <taxon>Mycobacteriaceae</taxon>
        <taxon>Mycolicibacterium</taxon>
    </lineage>
</organism>
<dbReference type="InterPro" id="IPR023753">
    <property type="entry name" value="FAD/NAD-binding_dom"/>
</dbReference>
<dbReference type="RefSeq" id="WP_043986492.1">
    <property type="nucleotide sequence ID" value="NZ_JXST01000023.1"/>
</dbReference>